<dbReference type="NCBIfam" id="TIGR01145">
    <property type="entry name" value="ATP_synt_delta"/>
    <property type="match status" value="1"/>
</dbReference>
<dbReference type="PRINTS" id="PR00125">
    <property type="entry name" value="ATPASEDELTA"/>
</dbReference>
<keyword evidence="2" id="KW-0813">Transport</keyword>
<evidence type="ECO:0000256" key="3">
    <source>
        <dbReference type="ARBA" id="ARBA00022781"/>
    </source>
</evidence>
<evidence type="ECO:0000313" key="7">
    <source>
        <dbReference type="EMBL" id="CBI06779.1"/>
    </source>
</evidence>
<name>E6QHR5_9ZZZZ</name>
<keyword evidence="3" id="KW-0375">Hydrogen ion transport</keyword>
<dbReference type="EMBL" id="CABQ01000020">
    <property type="protein sequence ID" value="CBI06779.1"/>
    <property type="molecule type" value="Genomic_DNA"/>
</dbReference>
<dbReference type="InterPro" id="IPR026015">
    <property type="entry name" value="ATP_synth_OSCP/delta_N_sf"/>
</dbReference>
<sequence length="179" mass="19480">MSLFVARYAHAFADVVASAQLDAAIVDRQLSDFLAAWNESPALREVFADPSVPAVQKVAVLDSMNRTLALLPQVRNLFAVLIDHNRIAAAQDVVDEYRSESRRRRGISQAEIVTAREMNSSDKSALLAHVAELAHGQVEAAFRLDPAILGGVVVRIGSTVYDGSVLGRVERLKDVLMNS</sequence>
<dbReference type="GO" id="GO:0016787">
    <property type="term" value="F:hydrolase activity"/>
    <property type="evidence" value="ECO:0007669"/>
    <property type="project" value="UniProtKB-KW"/>
</dbReference>
<comment type="subcellular location">
    <subcellularLocation>
        <location evidence="1">Membrane</location>
    </subcellularLocation>
</comment>
<dbReference type="GO" id="GO:0046933">
    <property type="term" value="F:proton-transporting ATP synthase activity, rotational mechanism"/>
    <property type="evidence" value="ECO:0007669"/>
    <property type="project" value="InterPro"/>
</dbReference>
<dbReference type="HAMAP" id="MF_01416">
    <property type="entry name" value="ATP_synth_delta_bact"/>
    <property type="match status" value="1"/>
</dbReference>
<evidence type="ECO:0000256" key="1">
    <source>
        <dbReference type="ARBA" id="ARBA00004370"/>
    </source>
</evidence>
<keyword evidence="7" id="KW-0378">Hydrolase</keyword>
<keyword evidence="4" id="KW-0406">Ion transport</keyword>
<evidence type="ECO:0000256" key="6">
    <source>
        <dbReference type="ARBA" id="ARBA00023310"/>
    </source>
</evidence>
<keyword evidence="5" id="KW-0472">Membrane</keyword>
<dbReference type="InterPro" id="IPR000711">
    <property type="entry name" value="ATPase_OSCP/dsu"/>
</dbReference>
<dbReference type="Pfam" id="PF00213">
    <property type="entry name" value="OSCP"/>
    <property type="match status" value="1"/>
</dbReference>
<protein>
    <submittedName>
        <fullName evidence="7">ATP synthase delta chain</fullName>
        <ecNumber evidence="7">3.6.3.14</ecNumber>
    </submittedName>
</protein>
<evidence type="ECO:0000256" key="5">
    <source>
        <dbReference type="ARBA" id="ARBA00023136"/>
    </source>
</evidence>
<gene>
    <name evidence="7" type="primary">atpH</name>
    <name evidence="7" type="ORF">CARN6_0050</name>
</gene>
<evidence type="ECO:0000256" key="2">
    <source>
        <dbReference type="ARBA" id="ARBA00022448"/>
    </source>
</evidence>
<keyword evidence="6" id="KW-0066">ATP synthesis</keyword>
<dbReference type="PANTHER" id="PTHR11910">
    <property type="entry name" value="ATP SYNTHASE DELTA CHAIN"/>
    <property type="match status" value="1"/>
</dbReference>
<organism evidence="7">
    <name type="scientific">mine drainage metagenome</name>
    <dbReference type="NCBI Taxonomy" id="410659"/>
    <lineage>
        <taxon>unclassified sequences</taxon>
        <taxon>metagenomes</taxon>
        <taxon>ecological metagenomes</taxon>
    </lineage>
</organism>
<reference evidence="7" key="1">
    <citation type="submission" date="2009-10" db="EMBL/GenBank/DDBJ databases">
        <title>Diversity of trophic interactions inside an arsenic-rich microbial ecosystem.</title>
        <authorList>
            <person name="Bertin P.N."/>
            <person name="Heinrich-Salmeron A."/>
            <person name="Pelletier E."/>
            <person name="Goulhen-Chollet F."/>
            <person name="Arsene-Ploetze F."/>
            <person name="Gallien S."/>
            <person name="Calteau A."/>
            <person name="Vallenet D."/>
            <person name="Casiot C."/>
            <person name="Chane-Woon-Ming B."/>
            <person name="Giloteaux L."/>
            <person name="Barakat M."/>
            <person name="Bonnefoy V."/>
            <person name="Bruneel O."/>
            <person name="Chandler M."/>
            <person name="Cleiss J."/>
            <person name="Duran R."/>
            <person name="Elbaz-Poulichet F."/>
            <person name="Fonknechten N."/>
            <person name="Lauga B."/>
            <person name="Mornico D."/>
            <person name="Ortet P."/>
            <person name="Schaeffer C."/>
            <person name="Siguier P."/>
            <person name="Alexander Thil Smith A."/>
            <person name="Van Dorsselaer A."/>
            <person name="Weissenbach J."/>
            <person name="Medigue C."/>
            <person name="Le Paslier D."/>
        </authorList>
    </citation>
    <scope>NUCLEOTIDE SEQUENCE</scope>
</reference>
<dbReference type="GO" id="GO:0016020">
    <property type="term" value="C:membrane"/>
    <property type="evidence" value="ECO:0007669"/>
    <property type="project" value="UniProtKB-SubCell"/>
</dbReference>
<dbReference type="AlphaFoldDB" id="E6QHR5"/>
<dbReference type="EC" id="3.6.3.14" evidence="7"/>
<accession>E6QHR5</accession>
<comment type="caution">
    <text evidence="7">The sequence shown here is derived from an EMBL/GenBank/DDBJ whole genome shotgun (WGS) entry which is preliminary data.</text>
</comment>
<dbReference type="Gene3D" id="1.10.520.20">
    <property type="entry name" value="N-terminal domain of the delta subunit of the F1F0-ATP synthase"/>
    <property type="match status" value="1"/>
</dbReference>
<proteinExistence type="inferred from homology"/>
<evidence type="ECO:0000256" key="4">
    <source>
        <dbReference type="ARBA" id="ARBA00023065"/>
    </source>
</evidence>
<dbReference type="SUPFAM" id="SSF47928">
    <property type="entry name" value="N-terminal domain of the delta subunit of the F1F0-ATP synthase"/>
    <property type="match status" value="1"/>
</dbReference>